<reference evidence="7 8" key="1">
    <citation type="submission" date="2018-10" db="EMBL/GenBank/DDBJ databases">
        <title>Aeromicrobium sp. 9W16Y-2 whole genome shotgun sequence.</title>
        <authorList>
            <person name="Li F."/>
        </authorList>
    </citation>
    <scope>NUCLEOTIDE SEQUENCE [LARGE SCALE GENOMIC DNA]</scope>
    <source>
        <strain evidence="7 8">9W16Y-2</strain>
    </source>
</reference>
<keyword evidence="2 4" id="KW-0238">DNA-binding</keyword>
<feature type="region of interest" description="Disordered" evidence="5">
    <location>
        <begin position="1"/>
        <end position="28"/>
    </location>
</feature>
<dbReference type="AlphaFoldDB" id="A0A3L8PLB6"/>
<dbReference type="PANTHER" id="PTHR30055">
    <property type="entry name" value="HTH-TYPE TRANSCRIPTIONAL REGULATOR RUTR"/>
    <property type="match status" value="1"/>
</dbReference>
<evidence type="ECO:0000313" key="8">
    <source>
        <dbReference type="Proteomes" id="UP000282515"/>
    </source>
</evidence>
<keyword evidence="3" id="KW-0804">Transcription</keyword>
<proteinExistence type="predicted"/>
<dbReference type="SUPFAM" id="SSF46689">
    <property type="entry name" value="Homeodomain-like"/>
    <property type="match status" value="1"/>
</dbReference>
<dbReference type="SUPFAM" id="SSF48498">
    <property type="entry name" value="Tetracyclin repressor-like, C-terminal domain"/>
    <property type="match status" value="1"/>
</dbReference>
<evidence type="ECO:0000256" key="5">
    <source>
        <dbReference type="SAM" id="MobiDB-lite"/>
    </source>
</evidence>
<dbReference type="GO" id="GO:0000976">
    <property type="term" value="F:transcription cis-regulatory region binding"/>
    <property type="evidence" value="ECO:0007669"/>
    <property type="project" value="TreeGrafter"/>
</dbReference>
<keyword evidence="1" id="KW-0805">Transcription regulation</keyword>
<dbReference type="PRINTS" id="PR00455">
    <property type="entry name" value="HTHTETR"/>
</dbReference>
<dbReference type="InterPro" id="IPR009057">
    <property type="entry name" value="Homeodomain-like_sf"/>
</dbReference>
<dbReference type="Pfam" id="PF00440">
    <property type="entry name" value="TetR_N"/>
    <property type="match status" value="1"/>
</dbReference>
<protein>
    <submittedName>
        <fullName evidence="7">TetR/AcrR family transcriptional regulator</fullName>
    </submittedName>
</protein>
<dbReference type="PROSITE" id="PS50977">
    <property type="entry name" value="HTH_TETR_2"/>
    <property type="match status" value="1"/>
</dbReference>
<comment type="caution">
    <text evidence="7">The sequence shown here is derived from an EMBL/GenBank/DDBJ whole genome shotgun (WGS) entry which is preliminary data.</text>
</comment>
<dbReference type="InterPro" id="IPR001647">
    <property type="entry name" value="HTH_TetR"/>
</dbReference>
<feature type="compositionally biased region" description="Basic and acidic residues" evidence="5">
    <location>
        <begin position="1"/>
        <end position="21"/>
    </location>
</feature>
<keyword evidence="8" id="KW-1185">Reference proteome</keyword>
<dbReference type="PANTHER" id="PTHR30055:SF234">
    <property type="entry name" value="HTH-TYPE TRANSCRIPTIONAL REGULATOR BETI"/>
    <property type="match status" value="1"/>
</dbReference>
<dbReference type="EMBL" id="RDBF01000005">
    <property type="protein sequence ID" value="RLV56004.1"/>
    <property type="molecule type" value="Genomic_DNA"/>
</dbReference>
<name>A0A3L8PLB6_9ACTN</name>
<accession>A0A3L8PLB6</accession>
<dbReference type="Gene3D" id="1.10.357.10">
    <property type="entry name" value="Tetracycline Repressor, domain 2"/>
    <property type="match status" value="1"/>
</dbReference>
<dbReference type="Proteomes" id="UP000282515">
    <property type="component" value="Unassembled WGS sequence"/>
</dbReference>
<feature type="DNA-binding region" description="H-T-H motif" evidence="4">
    <location>
        <begin position="105"/>
        <end position="124"/>
    </location>
</feature>
<evidence type="ECO:0000256" key="2">
    <source>
        <dbReference type="ARBA" id="ARBA00023125"/>
    </source>
</evidence>
<evidence type="ECO:0000313" key="7">
    <source>
        <dbReference type="EMBL" id="RLV56004.1"/>
    </source>
</evidence>
<sequence>MCALADAERQQQGGEKHHQPATDDESAVAVAPPAEGMEGGRHGRHDTNLYRIRQCIERHTCGTLGAVEREVVMQESATRRRASTRERLLDAAREVLAETGIQGATVEQICERAGYTRGAFYSNYASKDELILDLFMREKDRMLSALRSAVEDKLEGGDIGSIAHVLDRFVASQPTDRMWFLVHQEFVTHAVRQHRIADVYAELWEQTHAEFGDVIDAGCRALGRRLTIDLRDATRLLIAIFDATLRDAFLGSDADAADLSAMREQIPTLLLALSEPAEG</sequence>
<dbReference type="InterPro" id="IPR036271">
    <property type="entry name" value="Tet_transcr_reg_TetR-rel_C_sf"/>
</dbReference>
<gene>
    <name evidence="7" type="ORF">D9V41_08915</name>
</gene>
<feature type="domain" description="HTH tetR-type" evidence="6">
    <location>
        <begin position="82"/>
        <end position="142"/>
    </location>
</feature>
<evidence type="ECO:0000259" key="6">
    <source>
        <dbReference type="PROSITE" id="PS50977"/>
    </source>
</evidence>
<dbReference type="InterPro" id="IPR050109">
    <property type="entry name" value="HTH-type_TetR-like_transc_reg"/>
</dbReference>
<evidence type="ECO:0000256" key="4">
    <source>
        <dbReference type="PROSITE-ProRule" id="PRU00335"/>
    </source>
</evidence>
<evidence type="ECO:0000256" key="3">
    <source>
        <dbReference type="ARBA" id="ARBA00023163"/>
    </source>
</evidence>
<dbReference type="GO" id="GO:0003700">
    <property type="term" value="F:DNA-binding transcription factor activity"/>
    <property type="evidence" value="ECO:0007669"/>
    <property type="project" value="TreeGrafter"/>
</dbReference>
<organism evidence="7 8">
    <name type="scientific">Aeromicrobium phragmitis</name>
    <dbReference type="NCBI Taxonomy" id="2478914"/>
    <lineage>
        <taxon>Bacteria</taxon>
        <taxon>Bacillati</taxon>
        <taxon>Actinomycetota</taxon>
        <taxon>Actinomycetes</taxon>
        <taxon>Propionibacteriales</taxon>
        <taxon>Nocardioidaceae</taxon>
        <taxon>Aeromicrobium</taxon>
    </lineage>
</organism>
<evidence type="ECO:0000256" key="1">
    <source>
        <dbReference type="ARBA" id="ARBA00023015"/>
    </source>
</evidence>